<proteinExistence type="inferred from homology"/>
<accession>A0A2T9ZCB4</accession>
<dbReference type="OrthoDB" id="430522at2759"/>
<comment type="caution">
    <text evidence="11">The sequence shown here is derived from an EMBL/GenBank/DDBJ whole genome shotgun (WGS) entry which is preliminary data.</text>
</comment>
<evidence type="ECO:0000313" key="11">
    <source>
        <dbReference type="EMBL" id="PVV02244.1"/>
    </source>
</evidence>
<dbReference type="PROSITE" id="PS51471">
    <property type="entry name" value="FE2OG_OXY"/>
    <property type="match status" value="1"/>
</dbReference>
<comment type="cofactor">
    <cofactor evidence="1">
        <name>L-ascorbate</name>
        <dbReference type="ChEBI" id="CHEBI:38290"/>
    </cofactor>
</comment>
<keyword evidence="3" id="KW-0479">Metal-binding</keyword>
<keyword evidence="6" id="KW-0560">Oxidoreductase</keyword>
<dbReference type="GO" id="GO:0031543">
    <property type="term" value="F:peptidyl-proline dioxygenase activity"/>
    <property type="evidence" value="ECO:0007669"/>
    <property type="project" value="TreeGrafter"/>
</dbReference>
<evidence type="ECO:0000256" key="3">
    <source>
        <dbReference type="ARBA" id="ARBA00022723"/>
    </source>
</evidence>
<dbReference type="Gene3D" id="2.60.120.620">
    <property type="entry name" value="q2cbj1_9rhob like domain"/>
    <property type="match status" value="1"/>
</dbReference>
<dbReference type="Gene3D" id="3.60.130.20">
    <property type="entry name" value="Oxoglutarate/iron-dependent oxygenase, C-terminal degradation domain"/>
    <property type="match status" value="1"/>
</dbReference>
<feature type="domain" description="Fe2OG dioxygenase" evidence="10">
    <location>
        <begin position="144"/>
        <end position="255"/>
    </location>
</feature>
<feature type="region of interest" description="Disordered" evidence="9">
    <location>
        <begin position="296"/>
        <end position="323"/>
    </location>
</feature>
<dbReference type="SMART" id="SM00702">
    <property type="entry name" value="P4Hc"/>
    <property type="match status" value="1"/>
</dbReference>
<evidence type="ECO:0000256" key="4">
    <source>
        <dbReference type="ARBA" id="ARBA00022896"/>
    </source>
</evidence>
<dbReference type="AlphaFoldDB" id="A0A2T9ZCB4"/>
<evidence type="ECO:0000256" key="8">
    <source>
        <dbReference type="ARBA" id="ARBA00047444"/>
    </source>
</evidence>
<evidence type="ECO:0000256" key="5">
    <source>
        <dbReference type="ARBA" id="ARBA00022964"/>
    </source>
</evidence>
<dbReference type="PANTHER" id="PTHR12117">
    <property type="entry name" value="HISTONE ACETYLTRANSFERASE COMPLEX"/>
    <property type="match status" value="1"/>
</dbReference>
<keyword evidence="4" id="KW-0847">Vitamin C</keyword>
<evidence type="ECO:0000256" key="6">
    <source>
        <dbReference type="ARBA" id="ARBA00023002"/>
    </source>
</evidence>
<comment type="similarity">
    <text evidence="2">Belongs to the TPA1 family.</text>
</comment>
<dbReference type="InterPro" id="IPR043044">
    <property type="entry name" value="TPA1/Ofd1_C"/>
</dbReference>
<dbReference type="InterPro" id="IPR005123">
    <property type="entry name" value="Oxoglu/Fe-dep_dioxygenase_dom"/>
</dbReference>
<keyword evidence="12" id="KW-1185">Reference proteome</keyword>
<comment type="catalytic activity">
    <reaction evidence="8">
        <text>[ribosomal protein uS12]-L-proline + 2-oxoglutarate + O2 = [ribosomal protein uS12]-(3S)-3-hydroxy-L-proline + succinate + CO2</text>
        <dbReference type="Rhea" id="RHEA:54156"/>
        <dbReference type="Rhea" id="RHEA-COMP:13816"/>
        <dbReference type="Rhea" id="RHEA-COMP:13818"/>
        <dbReference type="ChEBI" id="CHEBI:15379"/>
        <dbReference type="ChEBI" id="CHEBI:16526"/>
        <dbReference type="ChEBI" id="CHEBI:16810"/>
        <dbReference type="ChEBI" id="CHEBI:30031"/>
        <dbReference type="ChEBI" id="CHEBI:50342"/>
        <dbReference type="ChEBI" id="CHEBI:85428"/>
    </reaction>
</comment>
<feature type="region of interest" description="Disordered" evidence="9">
    <location>
        <begin position="1"/>
        <end position="24"/>
    </location>
</feature>
<evidence type="ECO:0000256" key="7">
    <source>
        <dbReference type="ARBA" id="ARBA00023004"/>
    </source>
</evidence>
<keyword evidence="5" id="KW-0223">Dioxygenase</keyword>
<dbReference type="Pfam" id="PF13661">
    <property type="entry name" value="2OG-FeII_Oxy_4"/>
    <property type="match status" value="1"/>
</dbReference>
<dbReference type="InterPro" id="IPR051842">
    <property type="entry name" value="uS12_prolyl_hydroxylase"/>
</dbReference>
<keyword evidence="7" id="KW-0408">Iron</keyword>
<evidence type="ECO:0000256" key="1">
    <source>
        <dbReference type="ARBA" id="ARBA00001961"/>
    </source>
</evidence>
<dbReference type="InterPro" id="IPR006620">
    <property type="entry name" value="Pro_4_hyd_alph"/>
</dbReference>
<dbReference type="InterPro" id="IPR019601">
    <property type="entry name" value="Oxoglutarate/Fe-dep_Oase_C"/>
</dbReference>
<dbReference type="STRING" id="133381.A0A2T9ZCB4"/>
<gene>
    <name evidence="11" type="ORF">BB560_003309</name>
</gene>
<name>A0A2T9ZCB4_9FUNG</name>
<dbReference type="Pfam" id="PF10637">
    <property type="entry name" value="Ofd1_CTDD"/>
    <property type="match status" value="1"/>
</dbReference>
<dbReference type="GO" id="GO:0005737">
    <property type="term" value="C:cytoplasm"/>
    <property type="evidence" value="ECO:0007669"/>
    <property type="project" value="TreeGrafter"/>
</dbReference>
<evidence type="ECO:0000256" key="2">
    <source>
        <dbReference type="ARBA" id="ARBA00007443"/>
    </source>
</evidence>
<dbReference type="GO" id="GO:0005506">
    <property type="term" value="F:iron ion binding"/>
    <property type="evidence" value="ECO:0007669"/>
    <property type="project" value="InterPro"/>
</dbReference>
<dbReference type="EMBL" id="MBFS01000545">
    <property type="protein sequence ID" value="PVV02244.1"/>
    <property type="molecule type" value="Genomic_DNA"/>
</dbReference>
<reference evidence="11 12" key="1">
    <citation type="journal article" date="2018" name="MBio">
        <title>Comparative Genomics Reveals the Core Gene Toolbox for the Fungus-Insect Symbiosis.</title>
        <authorList>
            <person name="Wang Y."/>
            <person name="Stata M."/>
            <person name="Wang W."/>
            <person name="Stajich J.E."/>
            <person name="White M.M."/>
            <person name="Moncalvo J.M."/>
        </authorList>
    </citation>
    <scope>NUCLEOTIDE SEQUENCE [LARGE SCALE GENOMIC DNA]</scope>
    <source>
        <strain evidence="11 12">SC-DP-2</strain>
    </source>
</reference>
<organism evidence="11 12">
    <name type="scientific">Smittium megazygosporum</name>
    <dbReference type="NCBI Taxonomy" id="133381"/>
    <lineage>
        <taxon>Eukaryota</taxon>
        <taxon>Fungi</taxon>
        <taxon>Fungi incertae sedis</taxon>
        <taxon>Zoopagomycota</taxon>
        <taxon>Kickxellomycotina</taxon>
        <taxon>Harpellomycetes</taxon>
        <taxon>Harpellales</taxon>
        <taxon>Legeriomycetaceae</taxon>
        <taxon>Smittium</taxon>
    </lineage>
</organism>
<dbReference type="GO" id="GO:0006449">
    <property type="term" value="P:regulation of translational termination"/>
    <property type="evidence" value="ECO:0007669"/>
    <property type="project" value="TreeGrafter"/>
</dbReference>
<feature type="compositionally biased region" description="Basic and acidic residues" evidence="9">
    <location>
        <begin position="301"/>
        <end position="319"/>
    </location>
</feature>
<evidence type="ECO:0000259" key="10">
    <source>
        <dbReference type="PROSITE" id="PS51471"/>
    </source>
</evidence>
<dbReference type="Proteomes" id="UP000245609">
    <property type="component" value="Unassembled WGS sequence"/>
</dbReference>
<sequence>MESQQAKRFKPASPSQEISEKAEAAPENFQDCFAQDFFSQPIKEKFKSQYEASFPYKHCQLHPIFNDQLLKDVRDEILTKLSFTQKETDIYNYDQTGDLANLDGLPLHEKLELPKIRLLRDAVYSSEFRDFVSTVTGCGPLSGKKTDMSANIYKDKSYLLLHDDVIEDRRVSFIIYLPTFEGEDWVPENGGSLELYPSIGNTNVPNISPSQTLPISWNRMAFFIVEPGHSFHAVEEVVALSKDVRRISIQGWFHVPQEGEIGYSKSVKDVSASPVSTLNQIRSGDSLFPFIPVHDSSPVDDENKDKNENQDKCKDKSTDEQTLQLSQEDKDYLRKFMNPEYLDEKIIVQTRDLFAEQSFIQLGKFINKNLEAEIKKLITEADKYDGLGNHKVGKHGTAECGRWRARGPSVIRRYLELDGPSGSNTENKGGFAHEELAESLSMIREELFCSAQFRKWIEYVTSVEIGGYRGSVRRFRPGLDYTLASPTGNTNPTIDANLSFTVADDPEQTKLWQSGEVGGYECYITADEDDTQASVYKRADNDEPLLTVPAGWNTLNLVYCEQDVLKFVKYLSASAPASRLDLFYEYQSI</sequence>
<dbReference type="GO" id="GO:0031418">
    <property type="term" value="F:L-ascorbic acid binding"/>
    <property type="evidence" value="ECO:0007669"/>
    <property type="project" value="UniProtKB-KW"/>
</dbReference>
<evidence type="ECO:0000313" key="12">
    <source>
        <dbReference type="Proteomes" id="UP000245609"/>
    </source>
</evidence>
<evidence type="ECO:0000256" key="9">
    <source>
        <dbReference type="SAM" id="MobiDB-lite"/>
    </source>
</evidence>
<dbReference type="PANTHER" id="PTHR12117:SF0">
    <property type="entry name" value="PROLYL 3-HYDROXYLASE OGFOD1"/>
    <property type="match status" value="1"/>
</dbReference>
<dbReference type="InterPro" id="IPR039558">
    <property type="entry name" value="TPA1/OFD1_N"/>
</dbReference>
<protein>
    <recommendedName>
        <fullName evidence="10">Fe2OG dioxygenase domain-containing protein</fullName>
    </recommendedName>
</protein>